<dbReference type="EMBL" id="MIYY01000025">
    <property type="protein sequence ID" value="OIR23082.1"/>
    <property type="molecule type" value="Genomic_DNA"/>
</dbReference>
<dbReference type="Proteomes" id="UP000183138">
    <property type="component" value="Unassembled WGS sequence"/>
</dbReference>
<feature type="domain" description="Right handed beta helix" evidence="1">
    <location>
        <begin position="389"/>
        <end position="516"/>
    </location>
</feature>
<evidence type="ECO:0000313" key="3">
    <source>
        <dbReference type="Proteomes" id="UP000183138"/>
    </source>
</evidence>
<reference evidence="2 3" key="1">
    <citation type="submission" date="2016-08" db="EMBL/GenBank/DDBJ databases">
        <title>New Insights into Marine Group III Euryarchaeota, from dark to light.</title>
        <authorList>
            <person name="Haro-Moreno J.M."/>
            <person name="Rodriguez-Valera F."/>
            <person name="Lopez-Garcia P."/>
            <person name="Moreira D."/>
            <person name="Martin-Cuadrado A.B."/>
        </authorList>
    </citation>
    <scope>NUCLEOTIDE SEQUENCE [LARGE SCALE GENOMIC DNA]</scope>
    <source>
        <strain evidence="2">CG-Epi3</strain>
    </source>
</reference>
<gene>
    <name evidence="2" type="ORF">BEU00_01030</name>
</gene>
<dbReference type="InterPro" id="IPR011050">
    <property type="entry name" value="Pectin_lyase_fold/virulence"/>
</dbReference>
<dbReference type="Pfam" id="PF13229">
    <property type="entry name" value="Beta_helix"/>
    <property type="match status" value="1"/>
</dbReference>
<sequence>MGAFIFALFLLANVNAGSNGDAPQEGQDWIITQDTHVWDSEVNVKDIVVTIGKTLKLENVNLTSEGYIDLLGDTRWINSTISHSQSSSGDNISIYAKLDIINSDLTLKSIQKNSGSTGNGIYLASSSILIVRDFDLDSSTNNDRSKIRSDVSDYDSYKDKWNYTVPIGVVGAYDRYGNELGVENTKVFIENSDFEFIQALRFTGESSFIKNSTFNNTGTINVGLDNFLFYNNSVSNSYLQNTLPWDVRVWGDEAIIEDNTFQNGTGGFIFHGNLAKINSNIFKDYYNRGAASVLTFGNASTNNTLSNNSFTNLTNIHALRLHTSDDNVIKNNTFIDAGVNWHTVMDRSGYRNYYSDNHFKDCNGNNETVVWYQTCIVFWYWSYPTDYYGGEHILENNTFEGYKSAIRFNSYQNNNTIKNNNFNNGYHGIGLWTWPQGTTGSSGNLISNNTLNDTYHPIALDYFYMGEQGVDNNITFNLITNTGGRAITVWSTYKNFTIHSNQIINASIGIWLYDDGYGGLSNGFIYNNTLSQIKYNGIQVATSWGSTFTINNIHIHNNHISTEGNGIYARDVEEGYIANNTIFGNLSHGSQGAGVVGYFSPELIIINNTISSAIGVEVGGISDASLITTIEANSISVSSIGVLSNRTFTKVIDNNITGSCEHDSCPILYLQDVAITGIFSQEGNIVITNNRISKFEESITVLLAEFSIDGNHIDFSEFGIRANNSDGELSSNTLTNTSTTLSSYMSSIAIDNNIFEDFEKAIYSLNSTLNVEDNFFSDGDFCIDLIDSDYELITNDFDCREMDYQVRYNIRIHITDEGGLGSGDHLFEIFNSENEVIIDSLTNDEGFSNFFQVDIIRKKSDENVISFNPFKITYENNNVPVIIYKNISFNHTINVLLDTTSPVTLILSGDSLIKQESISLDIVLLEDDGDIKDYIIEYLVNDEFAEWEVYGTFSESPISFQGIDGKEYRFRSLGRDIYGNTESKNIFEYQVEVDITTPETFFNNFEEDYYFTGAQFLELSWTSEDLDISKQILEVYYTNFSEPYLNPNSVTWFLIDTFDFDDVQNYNYEFEQVGHYSFKILSEDLAGNLEVKSKFDVIFNYDSDSDTLTFGNIPNRWGADSLTIDYSTSSFNLDFDLFISLESASEKTEYLTWYIYDYESESEQITLKGLQDDTRYYFYAVSRDLAGNVEDPLNTTEYYSSNGLYDQVFSLKYIPLIDWGYNLVVEVDNDLDGEFETVLVRGFDQSRLKSNEYYIDFEDNSIVFGGLSNGGFVPSEDINNLNNVKIFYSGVQGIFEVYTGQPESASALNIIPSNTTELVISFVVPKDSKSCKVQRSTNVSKGYYNEKIVEPCPAGTVEYIHTNPDLDETYFYQILIENEFGHESISENRSIDMKDVVKLFSSTDDSNAGLLGMDSIIPLTALVGIIMLGFGGVLLYRSRTEEILDENVSIIESKPVAKYKVEELYLIYKDGRLVKNLSDVEVKTDSDIMSGMLTAINDFVQDSFNTEGDLGSIDYGNNKIILQRGKDSYLAAVVYGEVDKFFKGKMINAVRNIENVNPAMGQWNGDADTIMHTAHYLQPIIDETKQSTKEMVDNYFSEKEIVLTTNYEKIGDIIDLKVHLSNYSSNIIKNCKLVPEYNGLNLSLLGIDPDVFYSFSDNSFIVGELESYNEVTFTLKFKIKTAVATPLEIKINYEQKGREGITNSLLEII</sequence>
<dbReference type="InterPro" id="IPR039448">
    <property type="entry name" value="Beta_helix"/>
</dbReference>
<evidence type="ECO:0000259" key="1">
    <source>
        <dbReference type="Pfam" id="PF13229"/>
    </source>
</evidence>
<dbReference type="SMART" id="SM00710">
    <property type="entry name" value="PbH1"/>
    <property type="match status" value="16"/>
</dbReference>
<comment type="caution">
    <text evidence="2">The sequence shown here is derived from an EMBL/GenBank/DDBJ whole genome shotgun (WGS) entry which is preliminary data.</text>
</comment>
<proteinExistence type="predicted"/>
<dbReference type="InterPro" id="IPR006626">
    <property type="entry name" value="PbH1"/>
</dbReference>
<protein>
    <recommendedName>
        <fullName evidence="1">Right handed beta helix domain-containing protein</fullName>
    </recommendedName>
</protein>
<accession>A0A1J5TQ72</accession>
<dbReference type="Gene3D" id="2.160.20.10">
    <property type="entry name" value="Single-stranded right-handed beta-helix, Pectin lyase-like"/>
    <property type="match status" value="1"/>
</dbReference>
<dbReference type="SUPFAM" id="SSF51126">
    <property type="entry name" value="Pectin lyase-like"/>
    <property type="match status" value="3"/>
</dbReference>
<name>A0A1J5TQ72_9ARCH</name>
<organism evidence="2 3">
    <name type="scientific">Marine Group III euryarchaeote CG-Epi3</name>
    <dbReference type="NCBI Taxonomy" id="1888997"/>
    <lineage>
        <taxon>Archaea</taxon>
        <taxon>Methanobacteriati</taxon>
        <taxon>Thermoplasmatota</taxon>
        <taxon>Thermoplasmata</taxon>
        <taxon>Candidatus Thermoprofundales</taxon>
    </lineage>
</organism>
<dbReference type="InterPro" id="IPR012334">
    <property type="entry name" value="Pectin_lyas_fold"/>
</dbReference>
<evidence type="ECO:0000313" key="2">
    <source>
        <dbReference type="EMBL" id="OIR23082.1"/>
    </source>
</evidence>